<sequence length="591" mass="67258">MSKDVEHSNKTRAIESETTRLRYFRTNNRDIKISKLDPKQGIQQEIDQALEYRKSNQLRNDHQRELLDKGYRLRNIIGSGSYAHVFRAKDLRQSCDVAIKLIELDKCSRHYKDVCLRNEIYVIRELSHENIVHFYEAFNTSLAYIMVMELVDAGTFADLLKKNGPISDDRARRLFKGVFFGVDYMHQKFIAHRDLKLENILINKYGQPKISDFSLSVIWDGRRLVTDWCGTPPYFSPEILQGIPYNPLAYDIWSLGVCLFIMTNDTLPFMFVDYQEMLQKQLNRDWKFRTRYERNISDDLKQLIRAMLDPDNNNRIKITDLIQTRWFRGGGGAVIDTRQQIFALITGSNSGIGESIALQFARFGARVTITGRESCTLEKVAKQIKDETGNEPLKIVGDLLDQSLPRRLIDETISKFGRLDFLINNAGGGSPYDSLYNENLMHGFDQVYGLNVRAVIHLTQLAAPYLEITNGNIINISSVAALRPHSILYSSSKAAIDMITKTSAQELGEKGIRVNSISPGSVTTRYGRSVGMPETILADLEDQIKERTILKFVPQPIEIAKLAMFLASDDARNITGSIIVTDGGSLLMKPY</sequence>
<dbReference type="PROSITE" id="PS00107">
    <property type="entry name" value="PROTEIN_KINASE_ATP"/>
    <property type="match status" value="1"/>
</dbReference>
<dbReference type="SUPFAM" id="SSF51735">
    <property type="entry name" value="NAD(P)-binding Rossmann-fold domains"/>
    <property type="match status" value="1"/>
</dbReference>
<gene>
    <name evidence="5" type="ORF">HUG17_8458</name>
</gene>
<reference evidence="5" key="2">
    <citation type="journal article" date="2021" name="World Allergy Organ. J.">
        <title>Chromosome-level assembly of Dermatophagoides farinae genome and transcriptome reveals two novel allergens Der f 37 and Der f 39.</title>
        <authorList>
            <person name="Chen J."/>
            <person name="Cai Z."/>
            <person name="Fan D."/>
            <person name="Hu J."/>
            <person name="Hou Y."/>
            <person name="He Y."/>
            <person name="Zhang Z."/>
            <person name="Zhao Z."/>
            <person name="Gao P."/>
            <person name="Hu W."/>
            <person name="Sun J."/>
            <person name="Li J."/>
            <person name="Ji K."/>
        </authorList>
    </citation>
    <scope>NUCLEOTIDE SEQUENCE</scope>
    <source>
        <strain evidence="5">JKM2019</strain>
    </source>
</reference>
<dbReference type="InterPro" id="IPR002347">
    <property type="entry name" value="SDR_fam"/>
</dbReference>
<dbReference type="InterPro" id="IPR036291">
    <property type="entry name" value="NAD(P)-bd_dom_sf"/>
</dbReference>
<dbReference type="InterPro" id="IPR011009">
    <property type="entry name" value="Kinase-like_dom_sf"/>
</dbReference>
<name>A0A9D4SG40_DERFA</name>
<dbReference type="Gene3D" id="3.40.50.720">
    <property type="entry name" value="NAD(P)-binding Rossmann-like Domain"/>
    <property type="match status" value="1"/>
</dbReference>
<dbReference type="GO" id="GO:0004672">
    <property type="term" value="F:protein kinase activity"/>
    <property type="evidence" value="ECO:0007669"/>
    <property type="project" value="InterPro"/>
</dbReference>
<dbReference type="Pfam" id="PF00069">
    <property type="entry name" value="Pkinase"/>
    <property type="match status" value="1"/>
</dbReference>
<dbReference type="EMBL" id="SDOV01000005">
    <property type="protein sequence ID" value="KAH7640989.1"/>
    <property type="molecule type" value="Genomic_DNA"/>
</dbReference>
<keyword evidence="5" id="KW-0418">Kinase</keyword>
<dbReference type="Gene3D" id="1.10.510.10">
    <property type="entry name" value="Transferase(Phosphotransferase) domain 1"/>
    <property type="match status" value="1"/>
</dbReference>
<dbReference type="PANTHER" id="PTHR43975">
    <property type="entry name" value="ZGC:101858"/>
    <property type="match status" value="1"/>
</dbReference>
<dbReference type="GO" id="GO:0005524">
    <property type="term" value="F:ATP binding"/>
    <property type="evidence" value="ECO:0007669"/>
    <property type="project" value="UniProtKB-UniRule"/>
</dbReference>
<dbReference type="SUPFAM" id="SSF56112">
    <property type="entry name" value="Protein kinase-like (PK-like)"/>
    <property type="match status" value="1"/>
</dbReference>
<dbReference type="Proteomes" id="UP000828236">
    <property type="component" value="Unassembled WGS sequence"/>
</dbReference>
<feature type="binding site" evidence="3">
    <location>
        <position position="100"/>
    </location>
    <ligand>
        <name>ATP</name>
        <dbReference type="ChEBI" id="CHEBI:30616"/>
    </ligand>
</feature>
<evidence type="ECO:0000256" key="1">
    <source>
        <dbReference type="ARBA" id="ARBA00022741"/>
    </source>
</evidence>
<comment type="caution">
    <text evidence="5">The sequence shown here is derived from an EMBL/GenBank/DDBJ whole genome shotgun (WGS) entry which is preliminary data.</text>
</comment>
<dbReference type="Pfam" id="PF13561">
    <property type="entry name" value="adh_short_C2"/>
    <property type="match status" value="1"/>
</dbReference>
<organism evidence="5">
    <name type="scientific">Dermatophagoides farinae</name>
    <name type="common">American house dust mite</name>
    <dbReference type="NCBI Taxonomy" id="6954"/>
    <lineage>
        <taxon>Eukaryota</taxon>
        <taxon>Metazoa</taxon>
        <taxon>Ecdysozoa</taxon>
        <taxon>Arthropoda</taxon>
        <taxon>Chelicerata</taxon>
        <taxon>Arachnida</taxon>
        <taxon>Acari</taxon>
        <taxon>Acariformes</taxon>
        <taxon>Sarcoptiformes</taxon>
        <taxon>Astigmata</taxon>
        <taxon>Psoroptidia</taxon>
        <taxon>Analgoidea</taxon>
        <taxon>Pyroglyphidae</taxon>
        <taxon>Dermatophagoidinae</taxon>
        <taxon>Dermatophagoides</taxon>
    </lineage>
</organism>
<dbReference type="PRINTS" id="PR00080">
    <property type="entry name" value="SDRFAMILY"/>
</dbReference>
<accession>A0A9D4SG40</accession>
<evidence type="ECO:0000259" key="4">
    <source>
        <dbReference type="PROSITE" id="PS50011"/>
    </source>
</evidence>
<dbReference type="SMART" id="SM00220">
    <property type="entry name" value="S_TKc"/>
    <property type="match status" value="1"/>
</dbReference>
<dbReference type="PROSITE" id="PS50011">
    <property type="entry name" value="PROTEIN_KINASE_DOM"/>
    <property type="match status" value="1"/>
</dbReference>
<evidence type="ECO:0000256" key="2">
    <source>
        <dbReference type="ARBA" id="ARBA00022840"/>
    </source>
</evidence>
<dbReference type="FunFam" id="3.40.50.720:FF:000084">
    <property type="entry name" value="Short-chain dehydrogenase reductase"/>
    <property type="match status" value="1"/>
</dbReference>
<dbReference type="PANTHER" id="PTHR43975:SF2">
    <property type="entry name" value="EG:BACR7A4.14 PROTEIN-RELATED"/>
    <property type="match status" value="1"/>
</dbReference>
<keyword evidence="5" id="KW-0808">Transferase</keyword>
<dbReference type="InterPro" id="IPR000719">
    <property type="entry name" value="Prot_kinase_dom"/>
</dbReference>
<keyword evidence="2 3" id="KW-0067">ATP-binding</keyword>
<protein>
    <submittedName>
        <fullName evidence="5">Protein tyrosine kinase-like protein</fullName>
    </submittedName>
</protein>
<dbReference type="PROSITE" id="PS00108">
    <property type="entry name" value="PROTEIN_KINASE_ST"/>
    <property type="match status" value="1"/>
</dbReference>
<feature type="domain" description="Protein kinase" evidence="4">
    <location>
        <begin position="71"/>
        <end position="327"/>
    </location>
</feature>
<proteinExistence type="predicted"/>
<reference evidence="5" key="1">
    <citation type="submission" date="2020-06" db="EMBL/GenBank/DDBJ databases">
        <authorList>
            <person name="Ji K."/>
            <person name="Li J."/>
        </authorList>
    </citation>
    <scope>NUCLEOTIDE SEQUENCE</scope>
    <source>
        <strain evidence="5">JKM2019</strain>
        <tissue evidence="5">Whole body</tissue>
    </source>
</reference>
<evidence type="ECO:0000256" key="3">
    <source>
        <dbReference type="PROSITE-ProRule" id="PRU10141"/>
    </source>
</evidence>
<dbReference type="InterPro" id="IPR008271">
    <property type="entry name" value="Ser/Thr_kinase_AS"/>
</dbReference>
<dbReference type="AlphaFoldDB" id="A0A9D4SG40"/>
<dbReference type="InterPro" id="IPR017441">
    <property type="entry name" value="Protein_kinase_ATP_BS"/>
</dbReference>
<keyword evidence="1 3" id="KW-0547">Nucleotide-binding</keyword>
<dbReference type="FunFam" id="1.10.510.10:FF:000571">
    <property type="entry name" value="Maternal embryonic leucine zipper kinase"/>
    <property type="match status" value="1"/>
</dbReference>
<dbReference type="PRINTS" id="PR00081">
    <property type="entry name" value="GDHRDH"/>
</dbReference>
<evidence type="ECO:0000313" key="5">
    <source>
        <dbReference type="EMBL" id="KAH7640989.1"/>
    </source>
</evidence>